<dbReference type="Pfam" id="PF13286">
    <property type="entry name" value="HD_assoc"/>
    <property type="match status" value="1"/>
</dbReference>
<dbReference type="PANTHER" id="PTHR35795:SF1">
    <property type="entry name" value="BIS(5'-NUCLEOSYL)-TETRAPHOSPHATASE, SYMMETRICAL"/>
    <property type="match status" value="1"/>
</dbReference>
<evidence type="ECO:0000259" key="3">
    <source>
        <dbReference type="PROSITE" id="PS51831"/>
    </source>
</evidence>
<dbReference type="InterPro" id="IPR006261">
    <property type="entry name" value="dGTPase"/>
</dbReference>
<dbReference type="Pfam" id="PF01966">
    <property type="entry name" value="HD"/>
    <property type="match status" value="1"/>
</dbReference>
<dbReference type="CDD" id="cd00077">
    <property type="entry name" value="HDc"/>
    <property type="match status" value="1"/>
</dbReference>
<dbReference type="NCBIfam" id="TIGR01353">
    <property type="entry name" value="dGTP_triPase"/>
    <property type="match status" value="1"/>
</dbReference>
<dbReference type="InterPro" id="IPR023023">
    <property type="entry name" value="dNTPase_2"/>
</dbReference>
<evidence type="ECO:0000313" key="5">
    <source>
        <dbReference type="Proteomes" id="UP000654279"/>
    </source>
</evidence>
<dbReference type="Proteomes" id="UP000654279">
    <property type="component" value="Unassembled WGS sequence"/>
</dbReference>
<reference evidence="4" key="1">
    <citation type="submission" date="2020-08" db="EMBL/GenBank/DDBJ databases">
        <title>Genome public.</title>
        <authorList>
            <person name="Liu C."/>
            <person name="Sun Q."/>
        </authorList>
    </citation>
    <scope>NUCLEOTIDE SEQUENCE</scope>
    <source>
        <strain evidence="4">NSJ-44</strain>
    </source>
</reference>
<accession>A0A926D340</accession>
<dbReference type="EMBL" id="JACRSO010000006">
    <property type="protein sequence ID" value="MBC8530039.1"/>
    <property type="molecule type" value="Genomic_DNA"/>
</dbReference>
<feature type="domain" description="HD" evidence="3">
    <location>
        <begin position="75"/>
        <end position="186"/>
    </location>
</feature>
<evidence type="ECO:0000313" key="4">
    <source>
        <dbReference type="EMBL" id="MBC8530039.1"/>
    </source>
</evidence>
<dbReference type="InterPro" id="IPR051094">
    <property type="entry name" value="Diverse_Catalytic_Enzymes"/>
</dbReference>
<evidence type="ECO:0000256" key="1">
    <source>
        <dbReference type="ARBA" id="ARBA00022801"/>
    </source>
</evidence>
<dbReference type="InterPro" id="IPR006674">
    <property type="entry name" value="HD_domain"/>
</dbReference>
<dbReference type="HAMAP" id="MF_01212">
    <property type="entry name" value="dGTPase_type2"/>
    <property type="match status" value="1"/>
</dbReference>
<proteinExistence type="inferred from homology"/>
<evidence type="ECO:0000256" key="2">
    <source>
        <dbReference type="HAMAP-Rule" id="MF_01212"/>
    </source>
</evidence>
<dbReference type="PROSITE" id="PS51831">
    <property type="entry name" value="HD"/>
    <property type="match status" value="1"/>
</dbReference>
<comment type="similarity">
    <text evidence="2">Belongs to the dGTPase family. Type 2 subfamily.</text>
</comment>
<dbReference type="SMART" id="SM00471">
    <property type="entry name" value="HDc"/>
    <property type="match status" value="1"/>
</dbReference>
<keyword evidence="5" id="KW-1185">Reference proteome</keyword>
<dbReference type="SUPFAM" id="SSF109604">
    <property type="entry name" value="HD-domain/PDEase-like"/>
    <property type="match status" value="1"/>
</dbReference>
<dbReference type="GO" id="GO:0016793">
    <property type="term" value="F:triphosphoric monoester hydrolase activity"/>
    <property type="evidence" value="ECO:0007669"/>
    <property type="project" value="InterPro"/>
</dbReference>
<dbReference type="Gene3D" id="1.10.3210.10">
    <property type="entry name" value="Hypothetical protein af1432"/>
    <property type="match status" value="1"/>
</dbReference>
<comment type="caution">
    <text evidence="4">The sequence shown here is derived from an EMBL/GenBank/DDBJ whole genome shotgun (WGS) entry which is preliminary data.</text>
</comment>
<dbReference type="RefSeq" id="WP_249285806.1">
    <property type="nucleotide sequence ID" value="NZ_JACRSO010000006.1"/>
</dbReference>
<keyword evidence="1 2" id="KW-0378">Hydrolase</keyword>
<dbReference type="InterPro" id="IPR003607">
    <property type="entry name" value="HD/PDEase_dom"/>
</dbReference>
<sequence>MLLRTEQERREAELLAPWAAKAAQTRGRERAITPCEIRTEFQRDRDRILHCKSFRRLKHKTQMFLSPEGDHYRTRLTHTLEVSQIARTITRALNLNEDLAEAIALGHDLGHTPFGHSGERALRKVMPNGFEHNEQSLRVVDFIERDGEGLNLTWEVRDGIAHHSGPVEPQTLEGKAVHLADRIAYINHDIDDAMRAGMLRQEDLPQNCLVILGKTHGQRINTMILDIIRHSGGREAVEMSPRIGKATDELRSFMFKEVYHRSIDPAQEARAEHVMIALYQHFAAHPEALPGEMQARIGRFDLSCVVGDYVAGMTDRFAVRTYADLYIPTAWHVLDSE</sequence>
<dbReference type="InterPro" id="IPR026875">
    <property type="entry name" value="PHydrolase_assoc_dom"/>
</dbReference>
<protein>
    <recommendedName>
        <fullName evidence="2">Deoxyguanosinetriphosphate triphosphohydrolase-like protein</fullName>
    </recommendedName>
</protein>
<dbReference type="PANTHER" id="PTHR35795">
    <property type="entry name" value="SLR1885 PROTEIN"/>
    <property type="match status" value="1"/>
</dbReference>
<name>A0A926D340_9FIRM</name>
<dbReference type="AlphaFoldDB" id="A0A926D340"/>
<gene>
    <name evidence="4" type="ORF">H8699_11415</name>
</gene>
<organism evidence="4 5">
    <name type="scientific">Luoshenia tenuis</name>
    <dbReference type="NCBI Taxonomy" id="2763654"/>
    <lineage>
        <taxon>Bacteria</taxon>
        <taxon>Bacillati</taxon>
        <taxon>Bacillota</taxon>
        <taxon>Clostridia</taxon>
        <taxon>Christensenellales</taxon>
        <taxon>Christensenellaceae</taxon>
        <taxon>Luoshenia</taxon>
    </lineage>
</organism>
<dbReference type="NCBIfam" id="NF002327">
    <property type="entry name" value="PRK01286.1-2"/>
    <property type="match status" value="1"/>
</dbReference>